<comment type="caution">
    <text evidence="2">The sequence shown here is derived from an EMBL/GenBank/DDBJ whole genome shotgun (WGS) entry which is preliminary data.</text>
</comment>
<dbReference type="OrthoDB" id="6429306at2759"/>
<feature type="signal peptide" evidence="1">
    <location>
        <begin position="1"/>
        <end position="17"/>
    </location>
</feature>
<keyword evidence="3" id="KW-1185">Reference proteome</keyword>
<name>A0A8X6QL50_NEPPI</name>
<reference evidence="2" key="1">
    <citation type="submission" date="2020-08" db="EMBL/GenBank/DDBJ databases">
        <title>Multicomponent nature underlies the extraordinary mechanical properties of spider dragline silk.</title>
        <authorList>
            <person name="Kono N."/>
            <person name="Nakamura H."/>
            <person name="Mori M."/>
            <person name="Yoshida Y."/>
            <person name="Ohtoshi R."/>
            <person name="Malay A.D."/>
            <person name="Moran D.A.P."/>
            <person name="Tomita M."/>
            <person name="Numata K."/>
            <person name="Arakawa K."/>
        </authorList>
    </citation>
    <scope>NUCLEOTIDE SEQUENCE</scope>
</reference>
<evidence type="ECO:0000256" key="1">
    <source>
        <dbReference type="SAM" id="SignalP"/>
    </source>
</evidence>
<organism evidence="2 3">
    <name type="scientific">Nephila pilipes</name>
    <name type="common">Giant wood spider</name>
    <name type="synonym">Nephila maculata</name>
    <dbReference type="NCBI Taxonomy" id="299642"/>
    <lineage>
        <taxon>Eukaryota</taxon>
        <taxon>Metazoa</taxon>
        <taxon>Ecdysozoa</taxon>
        <taxon>Arthropoda</taxon>
        <taxon>Chelicerata</taxon>
        <taxon>Arachnida</taxon>
        <taxon>Araneae</taxon>
        <taxon>Araneomorphae</taxon>
        <taxon>Entelegynae</taxon>
        <taxon>Araneoidea</taxon>
        <taxon>Nephilidae</taxon>
        <taxon>Nephila</taxon>
    </lineage>
</organism>
<protein>
    <submittedName>
        <fullName evidence="2">Uncharacterized protein</fullName>
    </submittedName>
</protein>
<dbReference type="AlphaFoldDB" id="A0A8X6QL50"/>
<gene>
    <name evidence="2" type="ORF">NPIL_154311</name>
</gene>
<accession>A0A8X6QL50</accession>
<keyword evidence="1" id="KW-0732">Signal</keyword>
<dbReference type="EMBL" id="BMAW01081517">
    <property type="protein sequence ID" value="GFU24873.1"/>
    <property type="molecule type" value="Genomic_DNA"/>
</dbReference>
<evidence type="ECO:0000313" key="3">
    <source>
        <dbReference type="Proteomes" id="UP000887013"/>
    </source>
</evidence>
<feature type="chain" id="PRO_5036493436" evidence="1">
    <location>
        <begin position="18"/>
        <end position="480"/>
    </location>
</feature>
<proteinExistence type="predicted"/>
<dbReference type="Proteomes" id="UP000887013">
    <property type="component" value="Unassembled WGS sequence"/>
</dbReference>
<evidence type="ECO:0000313" key="2">
    <source>
        <dbReference type="EMBL" id="GFU24873.1"/>
    </source>
</evidence>
<sequence length="480" mass="48662">MLTKIIFICVVLAEVQARKPDELSYERAPFLASKFLGLPPTFVPKGTNAGHTTISQNTFIDHVAHAGIAGNIASTGVSSNNYADIGLSSGILRASAVGKAVISEPSTIGIRTVIDHLAPAAISGKTATVAISSAGYADNGVPAAGLLTAPIYGKGAIVPPSSSVIDHAASVGVSTASTNVPSLGYADSGILSTEFIGSIDKSVIATPAAVSYDSAIEHVAPSTYASASSNGLLSPGYSGNNIFSSGMFGTLMGKTSIAAPSIIASNSHIDHISPENIAVAAPAQISSINYAAPIAGKAVIEGPTGVTTRTSVIKHIAAPEAPTTANIGNGYAHSGILSNNLLGFPVASMLGIDGKNIFNNDLFSISNIANNGLLSGGILSEPFNYNNGKLMGGLTGATIVGDAITSPTKYSTVIDHVAPTSINRAPVAVNGINGNGLFGDNLGHTSLLRMANGLFGISYDGLFGNEATKLNLNTFLSKYH</sequence>